<dbReference type="InterPro" id="IPR000182">
    <property type="entry name" value="GNAT_dom"/>
</dbReference>
<dbReference type="Proteomes" id="UP000638648">
    <property type="component" value="Unassembled WGS sequence"/>
</dbReference>
<dbReference type="PANTHER" id="PTHR43420">
    <property type="entry name" value="ACETYLTRANSFERASE"/>
    <property type="match status" value="1"/>
</dbReference>
<feature type="domain" description="N-acetyltransferase" evidence="4">
    <location>
        <begin position="29"/>
        <end position="199"/>
    </location>
</feature>
<dbReference type="InterPro" id="IPR016181">
    <property type="entry name" value="Acyl_CoA_acyltransferase"/>
</dbReference>
<evidence type="ECO:0000259" key="4">
    <source>
        <dbReference type="PROSITE" id="PS51186"/>
    </source>
</evidence>
<keyword evidence="1" id="KW-0808">Transferase</keyword>
<dbReference type="RefSeq" id="WP_337918271.1">
    <property type="nucleotide sequence ID" value="NZ_BAABJL010000210.1"/>
</dbReference>
<dbReference type="GO" id="GO:0016747">
    <property type="term" value="F:acyltransferase activity, transferring groups other than amino-acyl groups"/>
    <property type="evidence" value="ECO:0007669"/>
    <property type="project" value="InterPro"/>
</dbReference>
<evidence type="ECO:0000256" key="2">
    <source>
        <dbReference type="ARBA" id="ARBA00023315"/>
    </source>
</evidence>
<sequence length="199" mass="20459">MTESTFPASTPSPTPSPALSPAASSGQPYVLRAATPADADFIAEMTLAAFNWAPDRPPFTMEAFRADPALSKYVDGWPAPGEHGVVAQASAAGTGGGSGGDPGRLVGAAWWRCFGADAPGYGFVAEDVPELSLAVAAGWRGRGLGRVLLRAVVDLARAEGLARVSLSVERANHAARLYAAEGFAVVGGDENADTMMKEL</sequence>
<feature type="region of interest" description="Disordered" evidence="3">
    <location>
        <begin position="1"/>
        <end position="24"/>
    </location>
</feature>
<dbReference type="PROSITE" id="PS51186">
    <property type="entry name" value="GNAT"/>
    <property type="match status" value="1"/>
</dbReference>
<keyword evidence="2" id="KW-0012">Acyltransferase</keyword>
<organism evidence="5 6">
    <name type="scientific">Actinopolymorpha pittospori</name>
    <dbReference type="NCBI Taxonomy" id="648752"/>
    <lineage>
        <taxon>Bacteria</taxon>
        <taxon>Bacillati</taxon>
        <taxon>Actinomycetota</taxon>
        <taxon>Actinomycetes</taxon>
        <taxon>Propionibacteriales</taxon>
        <taxon>Actinopolymorphaceae</taxon>
        <taxon>Actinopolymorpha</taxon>
    </lineage>
</organism>
<gene>
    <name evidence="5" type="ORF">HEB94_008367</name>
</gene>
<comment type="caution">
    <text evidence="5">The sequence shown here is derived from an EMBL/GenBank/DDBJ whole genome shotgun (WGS) entry which is preliminary data.</text>
</comment>
<dbReference type="Gene3D" id="3.40.630.30">
    <property type="match status" value="1"/>
</dbReference>
<evidence type="ECO:0000256" key="1">
    <source>
        <dbReference type="ARBA" id="ARBA00022679"/>
    </source>
</evidence>
<dbReference type="PANTHER" id="PTHR43420:SF47">
    <property type="entry name" value="N-ACETYLTRANSFERASE DOMAIN-CONTAINING PROTEIN"/>
    <property type="match status" value="1"/>
</dbReference>
<dbReference type="SUPFAM" id="SSF55729">
    <property type="entry name" value="Acyl-CoA N-acyltransferases (Nat)"/>
    <property type="match status" value="1"/>
</dbReference>
<evidence type="ECO:0000256" key="3">
    <source>
        <dbReference type="SAM" id="MobiDB-lite"/>
    </source>
</evidence>
<keyword evidence="6" id="KW-1185">Reference proteome</keyword>
<protein>
    <submittedName>
        <fullName evidence="5">GNAT superfamily N-acetyltransferase</fullName>
    </submittedName>
</protein>
<dbReference type="EMBL" id="JADBEM010000001">
    <property type="protein sequence ID" value="MBE1611519.1"/>
    <property type="molecule type" value="Genomic_DNA"/>
</dbReference>
<reference evidence="5" key="1">
    <citation type="submission" date="2020-10" db="EMBL/GenBank/DDBJ databases">
        <title>Sequencing the genomes of 1000 actinobacteria strains.</title>
        <authorList>
            <person name="Klenk H.-P."/>
        </authorList>
    </citation>
    <scope>NUCLEOTIDE SEQUENCE</scope>
    <source>
        <strain evidence="5">DSM 45354</strain>
    </source>
</reference>
<dbReference type="CDD" id="cd04301">
    <property type="entry name" value="NAT_SF"/>
    <property type="match status" value="1"/>
</dbReference>
<evidence type="ECO:0000313" key="6">
    <source>
        <dbReference type="Proteomes" id="UP000638648"/>
    </source>
</evidence>
<accession>A0A927N3Q5</accession>
<proteinExistence type="predicted"/>
<dbReference type="Pfam" id="PF00583">
    <property type="entry name" value="Acetyltransf_1"/>
    <property type="match status" value="1"/>
</dbReference>
<dbReference type="AlphaFoldDB" id="A0A927N3Q5"/>
<evidence type="ECO:0000313" key="5">
    <source>
        <dbReference type="EMBL" id="MBE1611519.1"/>
    </source>
</evidence>
<name>A0A927N3Q5_9ACTN</name>
<dbReference type="InterPro" id="IPR050680">
    <property type="entry name" value="YpeA/RimI_acetyltransf"/>
</dbReference>